<dbReference type="Proteomes" id="UP001280121">
    <property type="component" value="Unassembled WGS sequence"/>
</dbReference>
<dbReference type="Gene3D" id="3.40.50.200">
    <property type="entry name" value="Peptidase S8/S53 domain"/>
    <property type="match status" value="1"/>
</dbReference>
<dbReference type="InterPro" id="IPR045051">
    <property type="entry name" value="SBT"/>
</dbReference>
<evidence type="ECO:0000259" key="5">
    <source>
        <dbReference type="Pfam" id="PF17766"/>
    </source>
</evidence>
<dbReference type="InterPro" id="IPR036852">
    <property type="entry name" value="Peptidase_S8/S53_dom_sf"/>
</dbReference>
<feature type="domain" description="Peptidase S8/S53" evidence="4">
    <location>
        <begin position="61"/>
        <end position="163"/>
    </location>
</feature>
<evidence type="ECO:0000256" key="2">
    <source>
        <dbReference type="ARBA" id="ARBA00022729"/>
    </source>
</evidence>
<evidence type="ECO:0000259" key="4">
    <source>
        <dbReference type="Pfam" id="PF00082"/>
    </source>
</evidence>
<sequence length="398" mass="43306">MAGGVGVIMPAPEFNNIGFSFPFTTTVIKYEDFPGIMEYIRSTKNPIATILAGETWKDIMAPTVVSFSSRGPNPISPDILKPDLSAPGVDILAGWSPLASPSGWDRDVDTRTVKYNIISGTSMSCPHANGAAAYIKATHPSWSPAAIKSALMTTAYVEETKNNDAQIINCLCFSNNPAIPFETAYVMDPKKNEDKEFAYGSGHINPVKAVDPGLVFDASEADYINFLCKQGYNTTKLRLVTGDDSVCTFTKPGTGRPWDLNYPSLTVAIEDGHKIMAVLTRTVTNVGPPNSSVYVPYPVKVTVEPQVLSFSGVGEKKSFAVKVSGPEITQQPIVSGSIVWKDDDDVHEVRTQLVVYTVLPSAFISSQRTKTSSAVKKGFSMYHRDGIREEHVPARLRR</sequence>
<evidence type="ECO:0000256" key="1">
    <source>
        <dbReference type="ARBA" id="ARBA00011073"/>
    </source>
</evidence>
<dbReference type="InterPro" id="IPR041469">
    <property type="entry name" value="Subtilisin-like_FN3"/>
</dbReference>
<dbReference type="SUPFAM" id="SSF52743">
    <property type="entry name" value="Subtilisin-like"/>
    <property type="match status" value="1"/>
</dbReference>
<keyword evidence="7" id="KW-1185">Reference proteome</keyword>
<evidence type="ECO:0000313" key="7">
    <source>
        <dbReference type="Proteomes" id="UP001280121"/>
    </source>
</evidence>
<dbReference type="EMBL" id="JANJYI010000004">
    <property type="protein sequence ID" value="KAK2653731.1"/>
    <property type="molecule type" value="Genomic_DNA"/>
</dbReference>
<comment type="caution">
    <text evidence="6">The sequence shown here is derived from an EMBL/GenBank/DDBJ whole genome shotgun (WGS) entry which is preliminary data.</text>
</comment>
<dbReference type="GO" id="GO:0006508">
    <property type="term" value="P:proteolysis"/>
    <property type="evidence" value="ECO:0007669"/>
    <property type="project" value="InterPro"/>
</dbReference>
<accession>A0AAD9X6D5</accession>
<dbReference type="AlphaFoldDB" id="A0AAD9X6D5"/>
<evidence type="ECO:0000313" key="6">
    <source>
        <dbReference type="EMBL" id="KAK2653731.1"/>
    </source>
</evidence>
<evidence type="ECO:0000256" key="3">
    <source>
        <dbReference type="PROSITE-ProRule" id="PRU01240"/>
    </source>
</evidence>
<keyword evidence="2" id="KW-0732">Signal</keyword>
<proteinExistence type="inferred from homology"/>
<dbReference type="GO" id="GO:0004252">
    <property type="term" value="F:serine-type endopeptidase activity"/>
    <property type="evidence" value="ECO:0007669"/>
    <property type="project" value="InterPro"/>
</dbReference>
<reference evidence="6" key="1">
    <citation type="journal article" date="2023" name="Plant J.">
        <title>Genome sequences and population genomics provide insights into the demographic history, inbreeding, and mutation load of two 'living fossil' tree species of Dipteronia.</title>
        <authorList>
            <person name="Feng Y."/>
            <person name="Comes H.P."/>
            <person name="Chen J."/>
            <person name="Zhu S."/>
            <person name="Lu R."/>
            <person name="Zhang X."/>
            <person name="Li P."/>
            <person name="Qiu J."/>
            <person name="Olsen K.M."/>
            <person name="Qiu Y."/>
        </authorList>
    </citation>
    <scope>NUCLEOTIDE SEQUENCE</scope>
    <source>
        <strain evidence="6">KIB01</strain>
    </source>
</reference>
<dbReference type="PANTHER" id="PTHR10795">
    <property type="entry name" value="PROPROTEIN CONVERTASE SUBTILISIN/KEXIN"/>
    <property type="match status" value="1"/>
</dbReference>
<organism evidence="6 7">
    <name type="scientific">Dipteronia dyeriana</name>
    <dbReference type="NCBI Taxonomy" id="168575"/>
    <lineage>
        <taxon>Eukaryota</taxon>
        <taxon>Viridiplantae</taxon>
        <taxon>Streptophyta</taxon>
        <taxon>Embryophyta</taxon>
        <taxon>Tracheophyta</taxon>
        <taxon>Spermatophyta</taxon>
        <taxon>Magnoliopsida</taxon>
        <taxon>eudicotyledons</taxon>
        <taxon>Gunneridae</taxon>
        <taxon>Pentapetalae</taxon>
        <taxon>rosids</taxon>
        <taxon>malvids</taxon>
        <taxon>Sapindales</taxon>
        <taxon>Sapindaceae</taxon>
        <taxon>Hippocastanoideae</taxon>
        <taxon>Acereae</taxon>
        <taxon>Dipteronia</taxon>
    </lineage>
</organism>
<name>A0AAD9X6D5_9ROSI</name>
<comment type="similarity">
    <text evidence="1 3">Belongs to the peptidase S8 family.</text>
</comment>
<dbReference type="Pfam" id="PF17766">
    <property type="entry name" value="fn3_6"/>
    <property type="match status" value="1"/>
</dbReference>
<dbReference type="Pfam" id="PF00082">
    <property type="entry name" value="Peptidase_S8"/>
    <property type="match status" value="1"/>
</dbReference>
<gene>
    <name evidence="6" type="ORF">Ddye_013587</name>
</gene>
<feature type="domain" description="Subtilisin-like protease fibronectin type-III" evidence="5">
    <location>
        <begin position="259"/>
        <end position="355"/>
    </location>
</feature>
<dbReference type="Gene3D" id="2.60.40.2310">
    <property type="match status" value="1"/>
</dbReference>
<dbReference type="InterPro" id="IPR000209">
    <property type="entry name" value="Peptidase_S8/S53_dom"/>
</dbReference>
<protein>
    <submittedName>
        <fullName evidence="6">Uncharacterized protein</fullName>
    </submittedName>
</protein>
<comment type="caution">
    <text evidence="3">Lacks conserved residue(s) required for the propagation of feature annotation.</text>
</comment>
<dbReference type="PROSITE" id="PS51892">
    <property type="entry name" value="SUBTILASE"/>
    <property type="match status" value="1"/>
</dbReference>